<dbReference type="RefSeq" id="WP_015664971.1">
    <property type="nucleotide sequence ID" value="NC_020453.1"/>
</dbReference>
<keyword evidence="1" id="KW-0812">Transmembrane</keyword>
<keyword evidence="3" id="KW-1185">Reference proteome</keyword>
<dbReference type="AlphaFoldDB" id="M4Z3C2"/>
<evidence type="ECO:0000256" key="1">
    <source>
        <dbReference type="SAM" id="Phobius"/>
    </source>
</evidence>
<dbReference type="STRING" id="1245469.S58_18360"/>
<dbReference type="PATRIC" id="fig|1245469.3.peg.1872"/>
<feature type="transmembrane region" description="Helical" evidence="1">
    <location>
        <begin position="186"/>
        <end position="210"/>
    </location>
</feature>
<sequence>MSDRKSWAGEVLAEASAIGWQAPQALGTYAFLISLLSVFYVSNTSLLLSHYDLGWHLAAGELIRSEARVPFQDPWSFTLGTKQWFNLSWLWDVIASMIFASAGYGGLVALVVACGALIVGYLASACLGSGASALAACIATFAACMLYPAYEAAPNSYLAASPNVATMLFSVVFYRECLRPTKLLVLPLLMVLWVNLHGGFVLGFFILAVFGGGAVLRRDWNGFKAIVLAGIGCLAATFVNPLGWQIYQGVTATLGHFVQRNIGEWLPYAHNVEIPGSIPGMAYILAFIALELRYGRSTKMRLESRVLSWVFLGLGLYQFRYIAFFFIFSAIPVALHLDRLLPRWLPQLQVQRALLTAAIVGACVLPLTLFRVQPALGLPEMLSERDAEYLQTHLAHARVLNHWNVGGYLIFLTHGSVPLFVDGRAATAYPDDLLRDYFKLVRWDIDERDWDEVLEKYHIDAVLWLKAHEELRQFLVGKRGWKEDHTGLYESVYTRPGVAR</sequence>
<accession>M4Z3C2</accession>
<feature type="transmembrane region" description="Helical" evidence="1">
    <location>
        <begin position="353"/>
        <end position="372"/>
    </location>
</feature>
<keyword evidence="1" id="KW-1133">Transmembrane helix</keyword>
<dbReference type="OrthoDB" id="9786218at2"/>
<feature type="transmembrane region" description="Helical" evidence="1">
    <location>
        <begin position="26"/>
        <end position="48"/>
    </location>
</feature>
<dbReference type="HOGENOM" id="CLU_033063_0_0_5"/>
<proteinExistence type="predicted"/>
<organism evidence="2 3">
    <name type="scientific">Bradyrhizobium oligotrophicum S58</name>
    <dbReference type="NCBI Taxonomy" id="1245469"/>
    <lineage>
        <taxon>Bacteria</taxon>
        <taxon>Pseudomonadati</taxon>
        <taxon>Pseudomonadota</taxon>
        <taxon>Alphaproteobacteria</taxon>
        <taxon>Hyphomicrobiales</taxon>
        <taxon>Nitrobacteraceae</taxon>
        <taxon>Bradyrhizobium</taxon>
    </lineage>
</organism>
<protein>
    <recommendedName>
        <fullName evidence="4">Glycosyltransferase RgtA/B/C/D-like domain-containing protein</fullName>
    </recommendedName>
</protein>
<feature type="transmembrane region" description="Helical" evidence="1">
    <location>
        <begin position="131"/>
        <end position="150"/>
    </location>
</feature>
<evidence type="ECO:0000313" key="3">
    <source>
        <dbReference type="Proteomes" id="UP000011841"/>
    </source>
</evidence>
<dbReference type="GeneID" id="301815758"/>
<feature type="transmembrane region" description="Helical" evidence="1">
    <location>
        <begin position="274"/>
        <end position="294"/>
    </location>
</feature>
<dbReference type="Proteomes" id="UP000011841">
    <property type="component" value="Chromosome"/>
</dbReference>
<dbReference type="KEGG" id="aol:S58_18360"/>
<name>M4Z3C2_9BRAD</name>
<gene>
    <name evidence="2" type="ORF">S58_18360</name>
</gene>
<keyword evidence="1" id="KW-0472">Membrane</keyword>
<feature type="transmembrane region" description="Helical" evidence="1">
    <location>
        <begin position="93"/>
        <end position="119"/>
    </location>
</feature>
<reference evidence="2 3" key="1">
    <citation type="journal article" date="2013" name="Appl. Environ. Microbiol.">
        <title>Genome analysis suggests that the soil oligotrophic bacterium Agromonas oligotrophica (Bradyrhizobium oligotrophicum) is a nitrogen-fixing symbiont of Aeschynomene indica.</title>
        <authorList>
            <person name="Okubo T."/>
            <person name="Fukushima S."/>
            <person name="Itakura M."/>
            <person name="Oshima K."/>
            <person name="Longtonglang A."/>
            <person name="Teaumroong N."/>
            <person name="Mitsui H."/>
            <person name="Hattori M."/>
            <person name="Hattori R."/>
            <person name="Hattori T."/>
            <person name="Minamisawa K."/>
        </authorList>
    </citation>
    <scope>NUCLEOTIDE SEQUENCE [LARGE SCALE GENOMIC DNA]</scope>
    <source>
        <strain evidence="2 3">S58</strain>
    </source>
</reference>
<dbReference type="EMBL" id="AP012603">
    <property type="protein sequence ID" value="BAM87843.1"/>
    <property type="molecule type" value="Genomic_DNA"/>
</dbReference>
<feature type="transmembrane region" description="Helical" evidence="1">
    <location>
        <begin position="306"/>
        <end position="333"/>
    </location>
</feature>
<evidence type="ECO:0008006" key="4">
    <source>
        <dbReference type="Google" id="ProtNLM"/>
    </source>
</evidence>
<dbReference type="eggNOG" id="COG1287">
    <property type="taxonomic scope" value="Bacteria"/>
</dbReference>
<evidence type="ECO:0000313" key="2">
    <source>
        <dbReference type="EMBL" id="BAM87843.1"/>
    </source>
</evidence>